<name>A0A8D5A517_9FIRM</name>
<evidence type="ECO:0000256" key="13">
    <source>
        <dbReference type="ARBA" id="ARBA00023136"/>
    </source>
</evidence>
<dbReference type="Gene3D" id="3.40.50.300">
    <property type="entry name" value="P-loop containing nucleotide triphosphate hydrolases"/>
    <property type="match status" value="1"/>
</dbReference>
<evidence type="ECO:0000256" key="12">
    <source>
        <dbReference type="ARBA" id="ARBA00023134"/>
    </source>
</evidence>
<feature type="transmembrane region" description="Helical" evidence="17">
    <location>
        <begin position="425"/>
        <end position="449"/>
    </location>
</feature>
<keyword evidence="12 15" id="KW-0342">GTP-binding</keyword>
<dbReference type="GO" id="GO:0015093">
    <property type="term" value="F:ferrous iron transmembrane transporter activity"/>
    <property type="evidence" value="ECO:0007669"/>
    <property type="project" value="UniProtKB-UniRule"/>
</dbReference>
<dbReference type="GO" id="GO:0005886">
    <property type="term" value="C:plasma membrane"/>
    <property type="evidence" value="ECO:0007669"/>
    <property type="project" value="UniProtKB-SubCell"/>
</dbReference>
<comment type="subcellular location">
    <subcellularLocation>
        <location evidence="2">Cell inner membrane</location>
        <topology evidence="2">Multi-pass membrane protein</topology>
    </subcellularLocation>
    <subcellularLocation>
        <location evidence="17">Cell membrane</location>
        <topology evidence="17">Multi-pass membrane protein</topology>
    </subcellularLocation>
</comment>
<evidence type="ECO:0000256" key="17">
    <source>
        <dbReference type="RuleBase" id="RU362098"/>
    </source>
</evidence>
<dbReference type="InterPro" id="IPR011640">
    <property type="entry name" value="Fe2_transport_prot_B_C"/>
</dbReference>
<evidence type="ECO:0000256" key="6">
    <source>
        <dbReference type="ARBA" id="ARBA00022519"/>
    </source>
</evidence>
<dbReference type="InterPro" id="IPR050860">
    <property type="entry name" value="FeoB_GTPase"/>
</dbReference>
<keyword evidence="16" id="KW-0479">Metal-binding</keyword>
<keyword evidence="8 15" id="KW-0547">Nucleotide-binding</keyword>
<keyword evidence="16" id="KW-0460">Magnesium</keyword>
<dbReference type="PANTHER" id="PTHR43185">
    <property type="entry name" value="FERROUS IRON TRANSPORT PROTEIN B"/>
    <property type="match status" value="1"/>
</dbReference>
<evidence type="ECO:0000256" key="16">
    <source>
        <dbReference type="PIRSR" id="PIRSR603373-2"/>
    </source>
</evidence>
<evidence type="ECO:0000256" key="5">
    <source>
        <dbReference type="ARBA" id="ARBA00022496"/>
    </source>
</evidence>
<accession>A0A8D5A517</accession>
<comment type="function">
    <text evidence="1 17">Probable transporter of a GTP-driven Fe(2+) uptake system.</text>
</comment>
<evidence type="ECO:0000256" key="15">
    <source>
        <dbReference type="PIRSR" id="PIRSR603373-1"/>
    </source>
</evidence>
<dbReference type="RefSeq" id="WP_108850177.1">
    <property type="nucleotide sequence ID" value="NZ_AP019697.1"/>
</dbReference>
<dbReference type="CDD" id="cd01879">
    <property type="entry name" value="FeoB"/>
    <property type="match status" value="1"/>
</dbReference>
<dbReference type="Pfam" id="PF17910">
    <property type="entry name" value="FeoB_Cyto"/>
    <property type="match status" value="1"/>
</dbReference>
<evidence type="ECO:0000256" key="8">
    <source>
        <dbReference type="ARBA" id="ARBA00022741"/>
    </source>
</evidence>
<protein>
    <recommendedName>
        <fullName evidence="14 17">Ferrous iron transport protein B</fullName>
    </recommendedName>
</protein>
<organism evidence="19 20">
    <name type="scientific">Dialister hominis</name>
    <dbReference type="NCBI Taxonomy" id="2582419"/>
    <lineage>
        <taxon>Bacteria</taxon>
        <taxon>Bacillati</taxon>
        <taxon>Bacillota</taxon>
        <taxon>Negativicutes</taxon>
        <taxon>Veillonellales</taxon>
        <taxon>Veillonellaceae</taxon>
        <taxon>Dialister</taxon>
    </lineage>
</organism>
<dbReference type="InterPro" id="IPR011642">
    <property type="entry name" value="Gate_dom"/>
</dbReference>
<feature type="transmembrane region" description="Helical" evidence="17">
    <location>
        <begin position="603"/>
        <end position="625"/>
    </location>
</feature>
<dbReference type="PROSITE" id="PS51711">
    <property type="entry name" value="G_FEOB"/>
    <property type="match status" value="1"/>
</dbReference>
<keyword evidence="10 17" id="KW-0408">Iron</keyword>
<evidence type="ECO:0000313" key="20">
    <source>
        <dbReference type="Proteomes" id="UP000320585"/>
    </source>
</evidence>
<feature type="binding site" evidence="16">
    <location>
        <position position="20"/>
    </location>
    <ligand>
        <name>Mg(2+)</name>
        <dbReference type="ChEBI" id="CHEBI:18420"/>
        <label>2</label>
    </ligand>
</feature>
<dbReference type="InterPro" id="IPR041069">
    <property type="entry name" value="FeoB_Cyto"/>
</dbReference>
<dbReference type="OrthoDB" id="9809127at2"/>
<feature type="binding site" evidence="15">
    <location>
        <begin position="34"/>
        <end position="38"/>
    </location>
    <ligand>
        <name>GTP</name>
        <dbReference type="ChEBI" id="CHEBI:37565"/>
        <label>1</label>
    </ligand>
</feature>
<evidence type="ECO:0000313" key="19">
    <source>
        <dbReference type="EMBL" id="BBK24115.1"/>
    </source>
</evidence>
<keyword evidence="11" id="KW-0406">Ion transport</keyword>
<keyword evidence="5 17" id="KW-0410">Iron transport</keyword>
<dbReference type="FunFam" id="3.40.50.300:FF:000426">
    <property type="entry name" value="Ferrous iron transport protein B"/>
    <property type="match status" value="1"/>
</dbReference>
<keyword evidence="7 17" id="KW-0812">Transmembrane</keyword>
<evidence type="ECO:0000256" key="2">
    <source>
        <dbReference type="ARBA" id="ARBA00004429"/>
    </source>
</evidence>
<dbReference type="Pfam" id="PF07670">
    <property type="entry name" value="Gate"/>
    <property type="match status" value="2"/>
</dbReference>
<dbReference type="InterPro" id="IPR003373">
    <property type="entry name" value="Fe2_transport_prot-B"/>
</dbReference>
<evidence type="ECO:0000256" key="7">
    <source>
        <dbReference type="ARBA" id="ARBA00022692"/>
    </source>
</evidence>
<dbReference type="AlphaFoldDB" id="A0A8D5A517"/>
<feature type="domain" description="FeoB-type G" evidence="18">
    <location>
        <begin position="2"/>
        <end position="163"/>
    </location>
</feature>
<evidence type="ECO:0000256" key="1">
    <source>
        <dbReference type="ARBA" id="ARBA00003926"/>
    </source>
</evidence>
<feature type="binding site" evidence="15">
    <location>
        <begin position="114"/>
        <end position="117"/>
    </location>
    <ligand>
        <name>GTP</name>
        <dbReference type="ChEBI" id="CHEBI:37565"/>
        <label>1</label>
    </ligand>
</feature>
<feature type="transmembrane region" description="Helical" evidence="17">
    <location>
        <begin position="346"/>
        <end position="370"/>
    </location>
</feature>
<dbReference type="NCBIfam" id="TIGR00437">
    <property type="entry name" value="feoB"/>
    <property type="match status" value="1"/>
</dbReference>
<feature type="transmembrane region" description="Helical" evidence="17">
    <location>
        <begin position="283"/>
        <end position="308"/>
    </location>
</feature>
<feature type="transmembrane region" description="Helical" evidence="17">
    <location>
        <begin position="514"/>
        <end position="533"/>
    </location>
</feature>
<dbReference type="PANTHER" id="PTHR43185:SF1">
    <property type="entry name" value="FE(2+) TRANSPORTER FEOB"/>
    <property type="match status" value="1"/>
</dbReference>
<dbReference type="GO" id="GO:0046872">
    <property type="term" value="F:metal ion binding"/>
    <property type="evidence" value="ECO:0007669"/>
    <property type="project" value="UniProtKB-KW"/>
</dbReference>
<feature type="binding site" evidence="16">
    <location>
        <position position="23"/>
    </location>
    <ligand>
        <name>Mg(2+)</name>
        <dbReference type="ChEBI" id="CHEBI:18420"/>
        <label>2</label>
    </ligand>
</feature>
<dbReference type="InterPro" id="IPR030389">
    <property type="entry name" value="G_FEOB_dom"/>
</dbReference>
<proteinExistence type="inferred from homology"/>
<keyword evidence="13 17" id="KW-0472">Membrane</keyword>
<feature type="binding site" evidence="16">
    <location>
        <position position="24"/>
    </location>
    <ligand>
        <name>Mg(2+)</name>
        <dbReference type="ChEBI" id="CHEBI:18420"/>
        <label>2</label>
    </ligand>
</feature>
<dbReference type="EMBL" id="AP019697">
    <property type="protein sequence ID" value="BBK24115.1"/>
    <property type="molecule type" value="Genomic_DNA"/>
</dbReference>
<keyword evidence="3 17" id="KW-0813">Transport</keyword>
<dbReference type="KEGG" id="dho:Dia5BBH33_00500"/>
<sequence>MSIRIALAGNPNCGKTTLFNELTGSNQYVGNWAGVTVEKKDGILKGHKDVIIQDLPGIYSLSPYTLEEKVARNYLVNEQPDVILNIIDGTNLERNLYLSTQLIEIGLPVVMAVNMMDLVKKSGDKIDIKKMGEELGCEVVEISALQGKGCKEAAERAIEAAKSGRKHCLPSVFTGSVEHAIAHIEESIHDKVDKEFVRWYAIKVFERDHDATDALQLDPKTLAHLDTHIKDCEDEMDDDSESIIINQRYSYIGRIISSVLTKKHDCHAMTVSDKIDRVVTNRILALPIFFAIMTFVYYISVTTIGTWATDWTNDVFFGEYVNDAAAGLMEAIAAPDWLESLVVDGIIGGVGTVLGFVPQIVLIFFFLALLEDSGYMARVAFIMDRIFRKFGLSGKSFIPILVGSGCGVPAVMATRTIEDQRDRRMTIMLCTFIPCSAKAVIISMITSTFFPDSVLMAPAMYFLGIAVIVLAGIALKKTSAFAGDPAPFVMELPAYHIPAMKGVIRHMWDRAKGFIIKAGTIIFAACVIIWFFSAFNASMEMVDIEDSMLAAFGGAISWIFAPVGLGDWKGAVAVISAEMAKENAIGTLAVLNGVAADAEDMELMAGIAGMFTPIAAFSFMILNLFDPPCVVAMATIAREMGDRKWAALAIGFQIMLGYGMAFVAYNIGSWLFYGAAFGIGQVLAIVVSLAALWMIVRPAPKKKEEILEGAGVKA</sequence>
<evidence type="ECO:0000256" key="3">
    <source>
        <dbReference type="ARBA" id="ARBA00022448"/>
    </source>
</evidence>
<keyword evidence="6" id="KW-0997">Cell inner membrane</keyword>
<dbReference type="Proteomes" id="UP000320585">
    <property type="component" value="Chromosome"/>
</dbReference>
<evidence type="ECO:0000256" key="4">
    <source>
        <dbReference type="ARBA" id="ARBA00022475"/>
    </source>
</evidence>
<keyword evidence="4" id="KW-1003">Cell membrane</keyword>
<gene>
    <name evidence="19" type="primary">feoB</name>
    <name evidence="19" type="ORF">Dia5BBH33_00500</name>
</gene>
<evidence type="ECO:0000256" key="10">
    <source>
        <dbReference type="ARBA" id="ARBA00023004"/>
    </source>
</evidence>
<feature type="binding site" evidence="15">
    <location>
        <begin position="54"/>
        <end position="57"/>
    </location>
    <ligand>
        <name>GTP</name>
        <dbReference type="ChEBI" id="CHEBI:37565"/>
        <label>1</label>
    </ligand>
</feature>
<dbReference type="Gene3D" id="1.10.287.1770">
    <property type="match status" value="1"/>
</dbReference>
<dbReference type="GO" id="GO:0005525">
    <property type="term" value="F:GTP binding"/>
    <property type="evidence" value="ECO:0007669"/>
    <property type="project" value="UniProtKB-KW"/>
</dbReference>
<feature type="transmembrane region" description="Helical" evidence="17">
    <location>
        <begin position="645"/>
        <end position="665"/>
    </location>
</feature>
<evidence type="ECO:0000259" key="18">
    <source>
        <dbReference type="PROSITE" id="PS51711"/>
    </source>
</evidence>
<evidence type="ECO:0000256" key="11">
    <source>
        <dbReference type="ARBA" id="ARBA00023065"/>
    </source>
</evidence>
<dbReference type="Pfam" id="PF07664">
    <property type="entry name" value="FeoB_C"/>
    <property type="match status" value="1"/>
</dbReference>
<comment type="similarity">
    <text evidence="17">Belongs to the TRAFAC class TrmE-Era-EngA-EngB-Septin-like GTPase superfamily. FeoB GTPase (TC 9.A.8) family.</text>
</comment>
<keyword evidence="9 17" id="KW-1133">Transmembrane helix</keyword>
<reference evidence="20" key="1">
    <citation type="submission" date="2019-05" db="EMBL/GenBank/DDBJ databases">
        <title>Complete genome sequencing of Dialister sp. strain 5BBH33.</title>
        <authorList>
            <person name="Sakamoto M."/>
            <person name="Murakami T."/>
            <person name="Mori H."/>
        </authorList>
    </citation>
    <scope>NUCLEOTIDE SEQUENCE [LARGE SCALE GENOMIC DNA]</scope>
    <source>
        <strain evidence="20">5BBH33</strain>
    </source>
</reference>
<dbReference type="Pfam" id="PF02421">
    <property type="entry name" value="FeoB_N"/>
    <property type="match status" value="1"/>
</dbReference>
<dbReference type="InterPro" id="IPR027417">
    <property type="entry name" value="P-loop_NTPase"/>
</dbReference>
<dbReference type="GeneID" id="92715270"/>
<evidence type="ECO:0000256" key="14">
    <source>
        <dbReference type="NCBIfam" id="TIGR00437"/>
    </source>
</evidence>
<feature type="transmembrane region" description="Helical" evidence="17">
    <location>
        <begin position="671"/>
        <end position="696"/>
    </location>
</feature>
<dbReference type="SUPFAM" id="SSF52540">
    <property type="entry name" value="P-loop containing nucleoside triphosphate hydrolases"/>
    <property type="match status" value="1"/>
</dbReference>
<feature type="transmembrane region" description="Helical" evidence="17">
    <location>
        <begin position="455"/>
        <end position="475"/>
    </location>
</feature>
<feature type="binding site" evidence="15">
    <location>
        <begin position="9"/>
        <end position="16"/>
    </location>
    <ligand>
        <name>GTP</name>
        <dbReference type="ChEBI" id="CHEBI:37565"/>
        <label>1</label>
    </ligand>
</feature>
<evidence type="ECO:0000256" key="9">
    <source>
        <dbReference type="ARBA" id="ARBA00022989"/>
    </source>
</evidence>
<keyword evidence="20" id="KW-1185">Reference proteome</keyword>